<gene>
    <name evidence="10" type="primary">dcm</name>
    <name evidence="10" type="ORF">RFM23_28325</name>
</gene>
<keyword evidence="1 6" id="KW-0489">Methyltransferase</keyword>
<evidence type="ECO:0000256" key="7">
    <source>
        <dbReference type="RuleBase" id="RU000416"/>
    </source>
</evidence>
<feature type="active site" evidence="6">
    <location>
        <position position="108"/>
    </location>
</feature>
<keyword evidence="11" id="KW-1185">Reference proteome</keyword>
<keyword evidence="3 6" id="KW-0949">S-adenosyl-L-methionine</keyword>
<evidence type="ECO:0000256" key="9">
    <source>
        <dbReference type="SAM" id="MobiDB-lite"/>
    </source>
</evidence>
<dbReference type="InterPro" id="IPR031303">
    <property type="entry name" value="C5_meth_CS"/>
</dbReference>
<dbReference type="PROSITE" id="PS00094">
    <property type="entry name" value="C5_MTASE_1"/>
    <property type="match status" value="1"/>
</dbReference>
<dbReference type="InterPro" id="IPR029063">
    <property type="entry name" value="SAM-dependent_MTases_sf"/>
</dbReference>
<evidence type="ECO:0000256" key="4">
    <source>
        <dbReference type="ARBA" id="ARBA00022747"/>
    </source>
</evidence>
<comment type="catalytic activity">
    <reaction evidence="5 8">
        <text>a 2'-deoxycytidine in DNA + S-adenosyl-L-methionine = a 5-methyl-2'-deoxycytidine in DNA + S-adenosyl-L-homocysteine + H(+)</text>
        <dbReference type="Rhea" id="RHEA:13681"/>
        <dbReference type="Rhea" id="RHEA-COMP:11369"/>
        <dbReference type="Rhea" id="RHEA-COMP:11370"/>
        <dbReference type="ChEBI" id="CHEBI:15378"/>
        <dbReference type="ChEBI" id="CHEBI:57856"/>
        <dbReference type="ChEBI" id="CHEBI:59789"/>
        <dbReference type="ChEBI" id="CHEBI:85452"/>
        <dbReference type="ChEBI" id="CHEBI:85454"/>
        <dbReference type="EC" id="2.1.1.37"/>
    </reaction>
</comment>
<dbReference type="RefSeq" id="WP_320321938.1">
    <property type="nucleotide sequence ID" value="NZ_JAVIIP010000023.1"/>
</dbReference>
<sequence>MKLLDEAEEYEPLRRHSRANTGPAGVAPPGQTANNDRLKFKVAGAFAGVGGLERAFEQAGHSSTMLCEFDRAARHVLSRHFPNAEITDDIRTLTQLPDCDVLTAGFPCQDLSQVGRRQGISGPNSGLVTTLLKLLKQKAEAPQWVILENVPFMLSLEGGRAIRMLADALEDMGFSWAYRTIDAQAFGLPQRRRRVVLVASKVHDPRPVLLGVDAGNPAPKKRGSSACGFYWTEGNTGLGWAIDALPPLKGGSALHIPSPPAIWFPKRRLIATPAIEDAERLQGFDAGWTDISDFDPLGVRKRWRMVGNAVSVPMAKWVAEQLTVEQPPFDDEAEADALPASGSYPRAAWGHDGRRRRSAVSEWPISKTPWHLASFLEFPAVPLSRKATQGFRSRLVASSLRYEDAFLADLDHHVETVGAS</sequence>
<dbReference type="Proteomes" id="UP001276564">
    <property type="component" value="Unassembled WGS sequence"/>
</dbReference>
<dbReference type="PANTHER" id="PTHR10629:SF50">
    <property type="entry name" value="DNA (CYTOSINE-5)-METHYLTRANSFERASE CMT3"/>
    <property type="match status" value="1"/>
</dbReference>
<dbReference type="NCBIfam" id="TIGR00675">
    <property type="entry name" value="dcm"/>
    <property type="match status" value="1"/>
</dbReference>
<keyword evidence="2 6" id="KW-0808">Transferase</keyword>
<dbReference type="InterPro" id="IPR050390">
    <property type="entry name" value="C5-Methyltransferase"/>
</dbReference>
<evidence type="ECO:0000256" key="1">
    <source>
        <dbReference type="ARBA" id="ARBA00022603"/>
    </source>
</evidence>
<protein>
    <recommendedName>
        <fullName evidence="8">Cytosine-specific methyltransferase</fullName>
        <ecNumber evidence="8">2.1.1.37</ecNumber>
    </recommendedName>
</protein>
<dbReference type="InterPro" id="IPR001525">
    <property type="entry name" value="C5_MeTfrase"/>
</dbReference>
<evidence type="ECO:0000256" key="6">
    <source>
        <dbReference type="PROSITE-ProRule" id="PRU01016"/>
    </source>
</evidence>
<comment type="similarity">
    <text evidence="6 7">Belongs to the class I-like SAM-binding methyltransferase superfamily. C5-methyltransferase family.</text>
</comment>
<keyword evidence="4" id="KW-0680">Restriction system</keyword>
<dbReference type="Pfam" id="PF00145">
    <property type="entry name" value="DNA_methylase"/>
    <property type="match status" value="1"/>
</dbReference>
<dbReference type="PANTHER" id="PTHR10629">
    <property type="entry name" value="CYTOSINE-SPECIFIC METHYLTRANSFERASE"/>
    <property type="match status" value="1"/>
</dbReference>
<proteinExistence type="inferred from homology"/>
<dbReference type="GO" id="GO:0032259">
    <property type="term" value="P:methylation"/>
    <property type="evidence" value="ECO:0007669"/>
    <property type="project" value="UniProtKB-KW"/>
</dbReference>
<dbReference type="EC" id="2.1.1.37" evidence="8"/>
<evidence type="ECO:0000256" key="2">
    <source>
        <dbReference type="ARBA" id="ARBA00022679"/>
    </source>
</evidence>
<organism evidence="10 11">
    <name type="scientific">Mesorhizobium abyssinicae</name>
    <dbReference type="NCBI Taxonomy" id="1209958"/>
    <lineage>
        <taxon>Bacteria</taxon>
        <taxon>Pseudomonadati</taxon>
        <taxon>Pseudomonadota</taxon>
        <taxon>Alphaproteobacteria</taxon>
        <taxon>Hyphomicrobiales</taxon>
        <taxon>Phyllobacteriaceae</taxon>
        <taxon>Mesorhizobium</taxon>
    </lineage>
</organism>
<dbReference type="InterPro" id="IPR018117">
    <property type="entry name" value="C5_DNA_meth_AS"/>
</dbReference>
<comment type="caution">
    <text evidence="10">The sequence shown here is derived from an EMBL/GenBank/DDBJ whole genome shotgun (WGS) entry which is preliminary data.</text>
</comment>
<dbReference type="PRINTS" id="PR00105">
    <property type="entry name" value="C5METTRFRASE"/>
</dbReference>
<dbReference type="PROSITE" id="PS51679">
    <property type="entry name" value="SAM_MT_C5"/>
    <property type="match status" value="1"/>
</dbReference>
<reference evidence="10 11" key="1">
    <citation type="submission" date="2023-08" db="EMBL/GenBank/DDBJ databases">
        <title>Implementing the SeqCode for naming new Mesorhizobium species isolated from Vachellia karroo root nodules.</title>
        <authorList>
            <person name="Van Lill M."/>
        </authorList>
    </citation>
    <scope>NUCLEOTIDE SEQUENCE [LARGE SCALE GENOMIC DNA]</scope>
    <source>
        <strain evidence="10 11">VK4B</strain>
    </source>
</reference>
<feature type="region of interest" description="Disordered" evidence="9">
    <location>
        <begin position="1"/>
        <end position="34"/>
    </location>
</feature>
<accession>A0ABU5AWE6</accession>
<dbReference type="EMBL" id="JAVIIP010000023">
    <property type="protein sequence ID" value="MDX8541536.1"/>
    <property type="molecule type" value="Genomic_DNA"/>
</dbReference>
<dbReference type="PROSITE" id="PS00095">
    <property type="entry name" value="C5_MTASE_2"/>
    <property type="match status" value="1"/>
</dbReference>
<feature type="compositionally biased region" description="Acidic residues" evidence="9">
    <location>
        <begin position="1"/>
        <end position="10"/>
    </location>
</feature>
<evidence type="ECO:0000313" key="10">
    <source>
        <dbReference type="EMBL" id="MDX8541536.1"/>
    </source>
</evidence>
<dbReference type="GO" id="GO:0003886">
    <property type="term" value="F:DNA (cytosine-5-)-methyltransferase activity"/>
    <property type="evidence" value="ECO:0007669"/>
    <property type="project" value="UniProtKB-EC"/>
</dbReference>
<dbReference type="Gene3D" id="3.40.50.150">
    <property type="entry name" value="Vaccinia Virus protein VP39"/>
    <property type="match status" value="1"/>
</dbReference>
<evidence type="ECO:0000313" key="11">
    <source>
        <dbReference type="Proteomes" id="UP001276564"/>
    </source>
</evidence>
<evidence type="ECO:0000256" key="8">
    <source>
        <dbReference type="RuleBase" id="RU000417"/>
    </source>
</evidence>
<name>A0ABU5AWE6_9HYPH</name>
<dbReference type="SUPFAM" id="SSF53335">
    <property type="entry name" value="S-adenosyl-L-methionine-dependent methyltransferases"/>
    <property type="match status" value="1"/>
</dbReference>
<evidence type="ECO:0000256" key="5">
    <source>
        <dbReference type="ARBA" id="ARBA00047422"/>
    </source>
</evidence>
<evidence type="ECO:0000256" key="3">
    <source>
        <dbReference type="ARBA" id="ARBA00022691"/>
    </source>
</evidence>